<sequence>MSPTPPVLPAPPTSTGAATTFLHFFAAFSRTGHRHFSQRNSPYTVKDLWHLSSNTWKASIVLSRSRHSNLSLGMDVFLIEGMQSLSPACTATEFDRRRDSFL</sequence>
<organism evidence="1 2">
    <name type="scientific">Rubroshorea leprosula</name>
    <dbReference type="NCBI Taxonomy" id="152421"/>
    <lineage>
        <taxon>Eukaryota</taxon>
        <taxon>Viridiplantae</taxon>
        <taxon>Streptophyta</taxon>
        <taxon>Embryophyta</taxon>
        <taxon>Tracheophyta</taxon>
        <taxon>Spermatophyta</taxon>
        <taxon>Magnoliopsida</taxon>
        <taxon>eudicotyledons</taxon>
        <taxon>Gunneridae</taxon>
        <taxon>Pentapetalae</taxon>
        <taxon>rosids</taxon>
        <taxon>malvids</taxon>
        <taxon>Malvales</taxon>
        <taxon>Dipterocarpaceae</taxon>
        <taxon>Rubroshorea</taxon>
    </lineage>
</organism>
<comment type="caution">
    <text evidence="1">The sequence shown here is derived from an EMBL/GenBank/DDBJ whole genome shotgun (WGS) entry which is preliminary data.</text>
</comment>
<dbReference type="AlphaFoldDB" id="A0AAV5MFF5"/>
<dbReference type="Proteomes" id="UP001054252">
    <property type="component" value="Unassembled WGS sequence"/>
</dbReference>
<name>A0AAV5MFF5_9ROSI</name>
<accession>A0AAV5MFF5</accession>
<proteinExistence type="predicted"/>
<evidence type="ECO:0000313" key="2">
    <source>
        <dbReference type="Proteomes" id="UP001054252"/>
    </source>
</evidence>
<keyword evidence="2" id="KW-1185">Reference proteome</keyword>
<gene>
    <name evidence="1" type="ORF">SLEP1_g54239</name>
</gene>
<evidence type="ECO:0000313" key="1">
    <source>
        <dbReference type="EMBL" id="GKV47332.1"/>
    </source>
</evidence>
<reference evidence="1 2" key="1">
    <citation type="journal article" date="2021" name="Commun. Biol.">
        <title>The genome of Shorea leprosula (Dipterocarpaceae) highlights the ecological relevance of drought in aseasonal tropical rainforests.</title>
        <authorList>
            <person name="Ng K.K.S."/>
            <person name="Kobayashi M.J."/>
            <person name="Fawcett J.A."/>
            <person name="Hatakeyama M."/>
            <person name="Paape T."/>
            <person name="Ng C.H."/>
            <person name="Ang C.C."/>
            <person name="Tnah L.H."/>
            <person name="Lee C.T."/>
            <person name="Nishiyama T."/>
            <person name="Sese J."/>
            <person name="O'Brien M.J."/>
            <person name="Copetti D."/>
            <person name="Mohd Noor M.I."/>
            <person name="Ong R.C."/>
            <person name="Putra M."/>
            <person name="Sireger I.Z."/>
            <person name="Indrioko S."/>
            <person name="Kosugi Y."/>
            <person name="Izuno A."/>
            <person name="Isagi Y."/>
            <person name="Lee S.L."/>
            <person name="Shimizu K.K."/>
        </authorList>
    </citation>
    <scope>NUCLEOTIDE SEQUENCE [LARGE SCALE GENOMIC DNA]</scope>
    <source>
        <strain evidence="1">214</strain>
    </source>
</reference>
<dbReference type="EMBL" id="BPVZ01000225">
    <property type="protein sequence ID" value="GKV47332.1"/>
    <property type="molecule type" value="Genomic_DNA"/>
</dbReference>
<protein>
    <submittedName>
        <fullName evidence="1">Uncharacterized protein</fullName>
    </submittedName>
</protein>